<dbReference type="InParanoid" id="A0A3G9JTJ0"/>
<feature type="transmembrane region" description="Helical" evidence="1">
    <location>
        <begin position="138"/>
        <end position="157"/>
    </location>
</feature>
<feature type="transmembrane region" description="Helical" evidence="1">
    <location>
        <begin position="163"/>
        <end position="181"/>
    </location>
</feature>
<feature type="transmembrane region" description="Helical" evidence="1">
    <location>
        <begin position="114"/>
        <end position="131"/>
    </location>
</feature>
<dbReference type="PANTHER" id="PTHR41771">
    <property type="entry name" value="MEMBRANE PROTEIN-RELATED"/>
    <property type="match status" value="1"/>
</dbReference>
<name>A0A3G9JTJ0_9FIRM</name>
<keyword evidence="3" id="KW-1185">Reference proteome</keyword>
<feature type="transmembrane region" description="Helical" evidence="1">
    <location>
        <begin position="337"/>
        <end position="358"/>
    </location>
</feature>
<feature type="transmembrane region" description="Helical" evidence="1">
    <location>
        <begin position="193"/>
        <end position="217"/>
    </location>
</feature>
<protein>
    <recommendedName>
        <fullName evidence="4">YibE/F family protein</fullName>
    </recommendedName>
</protein>
<gene>
    <name evidence="2" type="ORF">SG0102_28120</name>
</gene>
<dbReference type="AlphaFoldDB" id="A0A3G9JTJ0"/>
<keyword evidence="1" id="KW-0472">Membrane</keyword>
<dbReference type="Pfam" id="PF07907">
    <property type="entry name" value="YibE_F"/>
    <property type="match status" value="1"/>
</dbReference>
<evidence type="ECO:0008006" key="4">
    <source>
        <dbReference type="Google" id="ProtNLM"/>
    </source>
</evidence>
<dbReference type="OrthoDB" id="5753718at2"/>
<proteinExistence type="predicted"/>
<evidence type="ECO:0000256" key="1">
    <source>
        <dbReference type="SAM" id="Phobius"/>
    </source>
</evidence>
<feature type="transmembrane region" description="Helical" evidence="1">
    <location>
        <begin position="237"/>
        <end position="264"/>
    </location>
</feature>
<dbReference type="Proteomes" id="UP000268059">
    <property type="component" value="Chromosome"/>
</dbReference>
<keyword evidence="1" id="KW-0812">Transmembrane</keyword>
<keyword evidence="1" id="KW-1133">Transmembrane helix</keyword>
<evidence type="ECO:0000313" key="3">
    <source>
        <dbReference type="Proteomes" id="UP000268059"/>
    </source>
</evidence>
<accession>A0A3G9JTJ0</accession>
<dbReference type="PANTHER" id="PTHR41771:SF1">
    <property type="entry name" value="MEMBRANE PROTEIN"/>
    <property type="match status" value="1"/>
</dbReference>
<evidence type="ECO:0000313" key="2">
    <source>
        <dbReference type="EMBL" id="BBH27878.1"/>
    </source>
</evidence>
<dbReference type="RefSeq" id="WP_125120563.1">
    <property type="nucleotide sequence ID" value="NZ_JAQYAJ010000020.1"/>
</dbReference>
<reference evidence="2 3" key="1">
    <citation type="submission" date="2018-11" db="EMBL/GenBank/DDBJ databases">
        <title>Novel Erysipelotrichaceae bacterium isolated from small intestine of a swine.</title>
        <authorList>
            <person name="Kim J.S."/>
            <person name="Choe H."/>
            <person name="Lee Y.R."/>
            <person name="Kim K.M."/>
            <person name="Park D.S."/>
        </authorList>
    </citation>
    <scope>NUCLEOTIDE SEQUENCE [LARGE SCALE GENOMIC DNA]</scope>
    <source>
        <strain evidence="2 3">SG0102</strain>
    </source>
</reference>
<dbReference type="EMBL" id="AP019309">
    <property type="protein sequence ID" value="BBH27878.1"/>
    <property type="molecule type" value="Genomic_DNA"/>
</dbReference>
<dbReference type="KEGG" id="ebm:SG0102_28120"/>
<organism evidence="2 3">
    <name type="scientific">Intestinibaculum porci</name>
    <dbReference type="NCBI Taxonomy" id="2487118"/>
    <lineage>
        <taxon>Bacteria</taxon>
        <taxon>Bacillati</taxon>
        <taxon>Bacillota</taxon>
        <taxon>Erysipelotrichia</taxon>
        <taxon>Erysipelotrichales</taxon>
        <taxon>Erysipelotrichaceae</taxon>
        <taxon>Intestinibaculum</taxon>
    </lineage>
</organism>
<dbReference type="InterPro" id="IPR012507">
    <property type="entry name" value="YibE_F"/>
</dbReference>
<sequence>MKARVLKIGCLAIASILFIILAFSFSHVSITPLMNNRGRTYEKAEVVKVNAPTRGYIRARVIAGKHLGQTLTARSVDSYLYGAKCQVGMKVILIVTASSTNIEASVYSENRAPALYGMIALFIGIVILIGGKKGFISIVALVYTLLCIIFIFLPMIYVGVSPILASILIVAMTTFVTMILIDGVSAKSLSAIVGTILGVIMAALYALLFSLVTHISGYNVSDIENLIYVGEMTHIQIGQLLFAGILIAALGAVMDVGMSIASFLDELKHKSPEITQKELFKSGMHVGKDMMGTMTNTLILAFVGGSINTLVFMYAYHYPYLQLINMYSLGIEIMQGLSSSLGVILAVPATSLVASFLLTHKYQLSISCNRKR</sequence>
<feature type="transmembrane region" description="Helical" evidence="1">
    <location>
        <begin position="298"/>
        <end position="317"/>
    </location>
</feature>